<organism evidence="8 9">
    <name type="scientific">Rhizopus delemar</name>
    <dbReference type="NCBI Taxonomy" id="936053"/>
    <lineage>
        <taxon>Eukaryota</taxon>
        <taxon>Fungi</taxon>
        <taxon>Fungi incertae sedis</taxon>
        <taxon>Mucoromycota</taxon>
        <taxon>Mucoromycotina</taxon>
        <taxon>Mucoromycetes</taxon>
        <taxon>Mucorales</taxon>
        <taxon>Mucorineae</taxon>
        <taxon>Rhizopodaceae</taxon>
        <taxon>Rhizopus</taxon>
    </lineage>
</organism>
<accession>A0A9P6Y707</accession>
<comment type="caution">
    <text evidence="8">The sequence shown here is derived from an EMBL/GenBank/DDBJ whole genome shotgun (WGS) entry which is preliminary data.</text>
</comment>
<dbReference type="Gene3D" id="2.40.170.20">
    <property type="entry name" value="TonB-dependent receptor, beta-barrel domain"/>
    <property type="match status" value="1"/>
</dbReference>
<dbReference type="Pfam" id="PF00593">
    <property type="entry name" value="TonB_dep_Rec_b-barrel"/>
    <property type="match status" value="1"/>
</dbReference>
<keyword evidence="2" id="KW-0813">Transport</keyword>
<evidence type="ECO:0000256" key="1">
    <source>
        <dbReference type="ARBA" id="ARBA00004571"/>
    </source>
</evidence>
<dbReference type="AlphaFoldDB" id="A0A9P6Y707"/>
<evidence type="ECO:0000256" key="2">
    <source>
        <dbReference type="ARBA" id="ARBA00022448"/>
    </source>
</evidence>
<dbReference type="InterPro" id="IPR039426">
    <property type="entry name" value="TonB-dep_rcpt-like"/>
</dbReference>
<dbReference type="EMBL" id="JAANIU010006613">
    <property type="protein sequence ID" value="KAG1541005.1"/>
    <property type="molecule type" value="Genomic_DNA"/>
</dbReference>
<gene>
    <name evidence="8" type="ORF">G6F50_014283</name>
</gene>
<dbReference type="GO" id="GO:0015344">
    <property type="term" value="F:siderophore uptake transmembrane transporter activity"/>
    <property type="evidence" value="ECO:0007669"/>
    <property type="project" value="TreeGrafter"/>
</dbReference>
<keyword evidence="4" id="KW-0798">TonB box</keyword>
<comment type="subcellular location">
    <subcellularLocation>
        <location evidence="1">Cell outer membrane</location>
        <topology evidence="1">Multi-pass membrane protein</topology>
    </subcellularLocation>
</comment>
<dbReference type="PANTHER" id="PTHR32552:SF74">
    <property type="entry name" value="HYDROXAMATE SIDEROPHORE RECEPTOR FHUE"/>
    <property type="match status" value="1"/>
</dbReference>
<keyword evidence="5" id="KW-0472">Membrane</keyword>
<evidence type="ECO:0000313" key="9">
    <source>
        <dbReference type="Proteomes" id="UP000740926"/>
    </source>
</evidence>
<evidence type="ECO:0000313" key="8">
    <source>
        <dbReference type="EMBL" id="KAG1541005.1"/>
    </source>
</evidence>
<dbReference type="InterPro" id="IPR036942">
    <property type="entry name" value="Beta-barrel_TonB_sf"/>
</dbReference>
<sequence>MPACGRSYELGLKGSWLQERLNASAALFRTRQDNLAEATGGLVEGSTQAAYRAVKGATVDGLELELAGEPLPGWSLGTSFTTFIAQDAQGRAINTAKPRSLFKLFTTWRLPGTWDRLTLGGGVDWQNRMYQTATAPGNRRVPVEQPGYALVNLMARYQFSSNLSAAVNINNLFDRHYYSQIGFYNQGWYGAPRNVMFTVKVGY</sequence>
<evidence type="ECO:0000259" key="7">
    <source>
        <dbReference type="Pfam" id="PF00593"/>
    </source>
</evidence>
<evidence type="ECO:0000256" key="6">
    <source>
        <dbReference type="ARBA" id="ARBA00023237"/>
    </source>
</evidence>
<keyword evidence="6" id="KW-0998">Cell outer membrane</keyword>
<feature type="domain" description="TonB-dependent receptor-like beta-barrel" evidence="7">
    <location>
        <begin position="5"/>
        <end position="172"/>
    </location>
</feature>
<proteinExistence type="predicted"/>
<protein>
    <recommendedName>
        <fullName evidence="7">TonB-dependent receptor-like beta-barrel domain-containing protein</fullName>
    </recommendedName>
</protein>
<dbReference type="PROSITE" id="PS52016">
    <property type="entry name" value="TONB_DEPENDENT_REC_3"/>
    <property type="match status" value="1"/>
</dbReference>
<name>A0A9P6Y707_9FUNG</name>
<dbReference type="Proteomes" id="UP000740926">
    <property type="component" value="Unassembled WGS sequence"/>
</dbReference>
<dbReference type="InterPro" id="IPR000531">
    <property type="entry name" value="Beta-barrel_TonB"/>
</dbReference>
<evidence type="ECO:0000256" key="3">
    <source>
        <dbReference type="ARBA" id="ARBA00022692"/>
    </source>
</evidence>
<evidence type="ECO:0000256" key="5">
    <source>
        <dbReference type="ARBA" id="ARBA00023136"/>
    </source>
</evidence>
<dbReference type="PANTHER" id="PTHR32552">
    <property type="entry name" value="FERRICHROME IRON RECEPTOR-RELATED"/>
    <property type="match status" value="1"/>
</dbReference>
<dbReference type="SUPFAM" id="SSF56935">
    <property type="entry name" value="Porins"/>
    <property type="match status" value="1"/>
</dbReference>
<reference evidence="8 9" key="1">
    <citation type="journal article" date="2020" name="Microb. Genom.">
        <title>Genetic diversity of clinical and environmental Mucorales isolates obtained from an investigation of mucormycosis cases among solid organ transplant recipients.</title>
        <authorList>
            <person name="Nguyen M.H."/>
            <person name="Kaul D."/>
            <person name="Muto C."/>
            <person name="Cheng S.J."/>
            <person name="Richter R.A."/>
            <person name="Bruno V.M."/>
            <person name="Liu G."/>
            <person name="Beyhan S."/>
            <person name="Sundermann A.J."/>
            <person name="Mounaud S."/>
            <person name="Pasculle A.W."/>
            <person name="Nierman W.C."/>
            <person name="Driscoll E."/>
            <person name="Cumbie R."/>
            <person name="Clancy C.J."/>
            <person name="Dupont C.L."/>
        </authorList>
    </citation>
    <scope>NUCLEOTIDE SEQUENCE [LARGE SCALE GENOMIC DNA]</scope>
    <source>
        <strain evidence="8 9">GL24</strain>
    </source>
</reference>
<keyword evidence="9" id="KW-1185">Reference proteome</keyword>
<keyword evidence="3" id="KW-0812">Transmembrane</keyword>
<evidence type="ECO:0000256" key="4">
    <source>
        <dbReference type="ARBA" id="ARBA00023077"/>
    </source>
</evidence>